<comment type="caution">
    <text evidence="1">The sequence shown here is derived from an EMBL/GenBank/DDBJ whole genome shotgun (WGS) entry which is preliminary data.</text>
</comment>
<keyword evidence="2" id="KW-1185">Reference proteome</keyword>
<dbReference type="Proteomes" id="UP001341840">
    <property type="component" value="Unassembled WGS sequence"/>
</dbReference>
<evidence type="ECO:0000313" key="1">
    <source>
        <dbReference type="EMBL" id="MED6106261.1"/>
    </source>
</evidence>
<proteinExistence type="predicted"/>
<accession>A0ABU6Q344</accession>
<sequence length="212" mass="24594">MCGEHIVTLRKQFEPCEKVLVLIHYLNWELFSAQKITEEFDILPAFPDGTLYAGRILPGGVRQQLELAHGFIFYRNRELILDEDHMGEVVIQTSPSVVSSHNSWIGEDLQDDASSLGVWILGMMTMEPTIEEFLPGHKQGHDSLFDCLRFLRNKTKNLSRILEGVEVMYKEEKEFQAKRQWEEIAKAKTGRWVRWDCLQHGQLSQSVQETME</sequence>
<name>A0ABU6Q344_9FABA</name>
<protein>
    <submittedName>
        <fullName evidence="1">Uncharacterized protein</fullName>
    </submittedName>
</protein>
<gene>
    <name evidence="1" type="ORF">PIB30_003220</name>
</gene>
<reference evidence="1 2" key="1">
    <citation type="journal article" date="2023" name="Plants (Basel)">
        <title>Bridging the Gap: Combining Genomics and Transcriptomics Approaches to Understand Stylosanthes scabra, an Orphan Legume from the Brazilian Caatinga.</title>
        <authorList>
            <person name="Ferreira-Neto J.R.C."/>
            <person name="da Silva M.D."/>
            <person name="Binneck E."/>
            <person name="de Melo N.F."/>
            <person name="da Silva R.H."/>
            <person name="de Melo A.L.T.M."/>
            <person name="Pandolfi V."/>
            <person name="Bustamante F.O."/>
            <person name="Brasileiro-Vidal A.C."/>
            <person name="Benko-Iseppon A.M."/>
        </authorList>
    </citation>
    <scope>NUCLEOTIDE SEQUENCE [LARGE SCALE GENOMIC DNA]</scope>
    <source>
        <tissue evidence="1">Leaves</tissue>
    </source>
</reference>
<evidence type="ECO:0000313" key="2">
    <source>
        <dbReference type="Proteomes" id="UP001341840"/>
    </source>
</evidence>
<organism evidence="1 2">
    <name type="scientific">Stylosanthes scabra</name>
    <dbReference type="NCBI Taxonomy" id="79078"/>
    <lineage>
        <taxon>Eukaryota</taxon>
        <taxon>Viridiplantae</taxon>
        <taxon>Streptophyta</taxon>
        <taxon>Embryophyta</taxon>
        <taxon>Tracheophyta</taxon>
        <taxon>Spermatophyta</taxon>
        <taxon>Magnoliopsida</taxon>
        <taxon>eudicotyledons</taxon>
        <taxon>Gunneridae</taxon>
        <taxon>Pentapetalae</taxon>
        <taxon>rosids</taxon>
        <taxon>fabids</taxon>
        <taxon>Fabales</taxon>
        <taxon>Fabaceae</taxon>
        <taxon>Papilionoideae</taxon>
        <taxon>50 kb inversion clade</taxon>
        <taxon>dalbergioids sensu lato</taxon>
        <taxon>Dalbergieae</taxon>
        <taxon>Pterocarpus clade</taxon>
        <taxon>Stylosanthes</taxon>
    </lineage>
</organism>
<dbReference type="EMBL" id="JASCZI010000006">
    <property type="protein sequence ID" value="MED6106261.1"/>
    <property type="molecule type" value="Genomic_DNA"/>
</dbReference>